<name>A0A0F5FQG3_9HYPH</name>
<dbReference type="PROSITE" id="PS00671">
    <property type="entry name" value="D_2_HYDROXYACID_DH_3"/>
    <property type="match status" value="1"/>
</dbReference>
<accession>A0A0F5FQG3</accession>
<dbReference type="InterPro" id="IPR043322">
    <property type="entry name" value="CtBP"/>
</dbReference>
<dbReference type="STRING" id="443610.VE25_14815"/>
<dbReference type="InterPro" id="IPR050418">
    <property type="entry name" value="D-iso_2-hydroxyacid_DH_PdxB"/>
</dbReference>
<keyword evidence="3" id="KW-0520">NAD</keyword>
<keyword evidence="2 4" id="KW-0560">Oxidoreductase</keyword>
<comment type="similarity">
    <text evidence="1 4">Belongs to the D-isomer specific 2-hydroxyacid dehydrogenase family.</text>
</comment>
<dbReference type="PROSITE" id="PS00670">
    <property type="entry name" value="D_2_HYDROXYACID_DH_2"/>
    <property type="match status" value="1"/>
</dbReference>
<reference evidence="7 8" key="1">
    <citation type="submission" date="2015-03" db="EMBL/GenBank/DDBJ databases">
        <authorList>
            <person name="Hassan Y.I."/>
            <person name="Lepp D."/>
            <person name="Li X.-Z."/>
            <person name="Zhou T."/>
        </authorList>
    </citation>
    <scope>NUCLEOTIDE SEQUENCE [LARGE SCALE GENOMIC DNA]</scope>
    <source>
        <strain evidence="7 8">BD-c194</strain>
    </source>
</reference>
<evidence type="ECO:0000256" key="1">
    <source>
        <dbReference type="ARBA" id="ARBA00005854"/>
    </source>
</evidence>
<dbReference type="GO" id="GO:0003714">
    <property type="term" value="F:transcription corepressor activity"/>
    <property type="evidence" value="ECO:0007669"/>
    <property type="project" value="InterPro"/>
</dbReference>
<dbReference type="FunFam" id="3.40.50.720:FF:000203">
    <property type="entry name" value="D-3-phosphoglycerate dehydrogenase (SerA)"/>
    <property type="match status" value="1"/>
</dbReference>
<dbReference type="SUPFAM" id="SSF52283">
    <property type="entry name" value="Formate/glycerate dehydrogenase catalytic domain-like"/>
    <property type="match status" value="1"/>
</dbReference>
<evidence type="ECO:0000313" key="7">
    <source>
        <dbReference type="EMBL" id="KKB11109.1"/>
    </source>
</evidence>
<dbReference type="GO" id="GO:0016616">
    <property type="term" value="F:oxidoreductase activity, acting on the CH-OH group of donors, NAD or NADP as acceptor"/>
    <property type="evidence" value="ECO:0007669"/>
    <property type="project" value="InterPro"/>
</dbReference>
<evidence type="ECO:0000259" key="5">
    <source>
        <dbReference type="Pfam" id="PF00389"/>
    </source>
</evidence>
<dbReference type="Gene3D" id="3.40.50.720">
    <property type="entry name" value="NAD(P)-binding Rossmann-like Domain"/>
    <property type="match status" value="2"/>
</dbReference>
<evidence type="ECO:0000256" key="4">
    <source>
        <dbReference type="RuleBase" id="RU003719"/>
    </source>
</evidence>
<dbReference type="InterPro" id="IPR006139">
    <property type="entry name" value="D-isomer_2_OHA_DH_cat_dom"/>
</dbReference>
<comment type="caution">
    <text evidence="7">The sequence shown here is derived from an EMBL/GenBank/DDBJ whole genome shotgun (WGS) entry which is preliminary data.</text>
</comment>
<protein>
    <recommendedName>
        <fullName evidence="9">Dihydrofolate reductase</fullName>
    </recommendedName>
</protein>
<dbReference type="PATRIC" id="fig|443610.3.peg.1233"/>
<dbReference type="AlphaFoldDB" id="A0A0F5FQG3"/>
<evidence type="ECO:0000256" key="3">
    <source>
        <dbReference type="ARBA" id="ARBA00023027"/>
    </source>
</evidence>
<feature type="domain" description="D-isomer specific 2-hydroxyacid dehydrogenase NAD-binding" evidence="6">
    <location>
        <begin position="108"/>
        <end position="284"/>
    </location>
</feature>
<dbReference type="SUPFAM" id="SSF51735">
    <property type="entry name" value="NAD(P)-binding Rossmann-fold domains"/>
    <property type="match status" value="1"/>
</dbReference>
<dbReference type="Pfam" id="PF00389">
    <property type="entry name" value="2-Hacid_dh"/>
    <property type="match status" value="1"/>
</dbReference>
<dbReference type="InterPro" id="IPR006140">
    <property type="entry name" value="D-isomer_DH_NAD-bd"/>
</dbReference>
<dbReference type="PANTHER" id="PTHR43761">
    <property type="entry name" value="D-ISOMER SPECIFIC 2-HYDROXYACID DEHYDROGENASE FAMILY PROTEIN (AFU_ORTHOLOGUE AFUA_1G13630)"/>
    <property type="match status" value="1"/>
</dbReference>
<evidence type="ECO:0000313" key="8">
    <source>
        <dbReference type="Proteomes" id="UP000033632"/>
    </source>
</evidence>
<evidence type="ECO:0008006" key="9">
    <source>
        <dbReference type="Google" id="ProtNLM"/>
    </source>
</evidence>
<evidence type="ECO:0000259" key="6">
    <source>
        <dbReference type="Pfam" id="PF02826"/>
    </source>
</evidence>
<dbReference type="Proteomes" id="UP000033632">
    <property type="component" value="Unassembled WGS sequence"/>
</dbReference>
<proteinExistence type="inferred from homology"/>
<organism evidence="7 8">
    <name type="scientific">Devosia geojensis</name>
    <dbReference type="NCBI Taxonomy" id="443610"/>
    <lineage>
        <taxon>Bacteria</taxon>
        <taxon>Pseudomonadati</taxon>
        <taxon>Pseudomonadota</taxon>
        <taxon>Alphaproteobacteria</taxon>
        <taxon>Hyphomicrobiales</taxon>
        <taxon>Devosiaceae</taxon>
        <taxon>Devosia</taxon>
    </lineage>
</organism>
<sequence>MRVVVTDYTFPALSAEEAAARAAGAEFAAFQCRTGEEVAEAVKGADVAVVQFAPMTRAAIAGLAPNAAVIRYGIGYDNIDLAAANAHGVPAGYVPDYCLDEVADHTTALILSLLRKIPPLDASVRRGEWAAVKIASPLPAYGETTIGLLGLGQIGRAVVKRLAPSGFRFIVADPALDEATAAGLGVERVTADALVARADVLSLHVPATPETTGFVNAERLSRMKRTAVLVNTARGALVDEAALAAALASGTIAGAALDVFTTEPLPADSPLRDAPNLILTPHAAWYSDAAITRLQQLVADDIAAHLAGRPLRRPVPESIAARGGVR</sequence>
<dbReference type="CDD" id="cd05299">
    <property type="entry name" value="CtBP_dh"/>
    <property type="match status" value="1"/>
</dbReference>
<dbReference type="InterPro" id="IPR036291">
    <property type="entry name" value="NAD(P)-bd_dom_sf"/>
</dbReference>
<dbReference type="Pfam" id="PF02826">
    <property type="entry name" value="2-Hacid_dh_C"/>
    <property type="match status" value="1"/>
</dbReference>
<dbReference type="InterPro" id="IPR029753">
    <property type="entry name" value="D-isomer_DH_CS"/>
</dbReference>
<keyword evidence="8" id="KW-1185">Reference proteome</keyword>
<feature type="domain" description="D-isomer specific 2-hydroxyacid dehydrogenase catalytic" evidence="5">
    <location>
        <begin position="23"/>
        <end position="315"/>
    </location>
</feature>
<dbReference type="GO" id="GO:0051287">
    <property type="term" value="F:NAD binding"/>
    <property type="evidence" value="ECO:0007669"/>
    <property type="project" value="InterPro"/>
</dbReference>
<dbReference type="PANTHER" id="PTHR43761:SF1">
    <property type="entry name" value="D-ISOMER SPECIFIC 2-HYDROXYACID DEHYDROGENASE CATALYTIC DOMAIN-CONTAINING PROTEIN-RELATED"/>
    <property type="match status" value="1"/>
</dbReference>
<dbReference type="EMBL" id="JZEX01000124">
    <property type="protein sequence ID" value="KKB11109.1"/>
    <property type="molecule type" value="Genomic_DNA"/>
</dbReference>
<gene>
    <name evidence="7" type="ORF">VE25_14815</name>
</gene>
<evidence type="ECO:0000256" key="2">
    <source>
        <dbReference type="ARBA" id="ARBA00023002"/>
    </source>
</evidence>